<dbReference type="CDD" id="cd07971">
    <property type="entry name" value="OBF_DNA_ligase_LigD"/>
    <property type="match status" value="1"/>
</dbReference>
<keyword evidence="3" id="KW-0436">Ligase</keyword>
<dbReference type="SUPFAM" id="SSF56091">
    <property type="entry name" value="DNA ligase/mRNA capping enzyme, catalytic domain"/>
    <property type="match status" value="1"/>
</dbReference>
<proteinExistence type="inferred from homology"/>
<dbReference type="EMBL" id="AP022574">
    <property type="protein sequence ID" value="BBX68487.1"/>
    <property type="molecule type" value="Genomic_DNA"/>
</dbReference>
<comment type="similarity">
    <text evidence="21">In the C-terminal section; belongs to the ATP-dependent DNA ligase family.</text>
</comment>
<dbReference type="PANTHER" id="PTHR42705:SF2">
    <property type="entry name" value="BIFUNCTIONAL NON-HOMOLOGOUS END JOINING PROTEIN LIGD"/>
    <property type="match status" value="1"/>
</dbReference>
<evidence type="ECO:0000256" key="1">
    <source>
        <dbReference type="ARBA" id="ARBA00001936"/>
    </source>
</evidence>
<dbReference type="InterPro" id="IPR014146">
    <property type="entry name" value="LigD_ligase_dom"/>
</dbReference>
<keyword evidence="6" id="KW-0540">Nuclease</keyword>
<keyword evidence="8" id="KW-0547">Nucleotide-binding</keyword>
<dbReference type="Gene3D" id="3.90.920.10">
    <property type="entry name" value="DNA primase, PRIM domain"/>
    <property type="match status" value="1"/>
</dbReference>
<dbReference type="InterPro" id="IPR014144">
    <property type="entry name" value="LigD_PE_domain"/>
</dbReference>
<evidence type="ECO:0000259" key="24">
    <source>
        <dbReference type="PROSITE" id="PS50160"/>
    </source>
</evidence>
<feature type="domain" description="ATP-dependent DNA ligase family profile" evidence="24">
    <location>
        <begin position="542"/>
        <end position="664"/>
    </location>
</feature>
<dbReference type="CDD" id="cd07906">
    <property type="entry name" value="Adenylation_DNA_ligase_LigD_LigC"/>
    <property type="match status" value="1"/>
</dbReference>
<evidence type="ECO:0000256" key="12">
    <source>
        <dbReference type="ARBA" id="ARBA00022840"/>
    </source>
</evidence>
<evidence type="ECO:0000256" key="20">
    <source>
        <dbReference type="ARBA" id="ARBA00034003"/>
    </source>
</evidence>
<dbReference type="AlphaFoldDB" id="A0A7I7M9E5"/>
<evidence type="ECO:0000256" key="15">
    <source>
        <dbReference type="ARBA" id="ARBA00023172"/>
    </source>
</evidence>
<dbReference type="EC" id="6.5.1.1" evidence="2"/>
<dbReference type="InterPro" id="IPR012310">
    <property type="entry name" value="DNA_ligase_ATP-dep_cent"/>
</dbReference>
<keyword evidence="17" id="KW-0464">Manganese</keyword>
<evidence type="ECO:0000256" key="17">
    <source>
        <dbReference type="ARBA" id="ARBA00023211"/>
    </source>
</evidence>
<evidence type="ECO:0000256" key="21">
    <source>
        <dbReference type="ARBA" id="ARBA00049981"/>
    </source>
</evidence>
<keyword evidence="4" id="KW-0808">Transferase</keyword>
<gene>
    <name evidence="25" type="primary">ligD_2</name>
    <name evidence="25" type="ORF">MPSYJ_19480</name>
</gene>
<keyword evidence="9" id="KW-0227">DNA damage</keyword>
<dbReference type="GO" id="GO:0006310">
    <property type="term" value="P:DNA recombination"/>
    <property type="evidence" value="ECO:0007669"/>
    <property type="project" value="UniProtKB-KW"/>
</dbReference>
<evidence type="ECO:0000256" key="14">
    <source>
        <dbReference type="ARBA" id="ARBA00023125"/>
    </source>
</evidence>
<organism evidence="25 26">
    <name type="scientific">Mycolicibacterium psychrotolerans</name>
    <dbReference type="NCBI Taxonomy" id="216929"/>
    <lineage>
        <taxon>Bacteria</taxon>
        <taxon>Bacillati</taxon>
        <taxon>Actinomycetota</taxon>
        <taxon>Actinomycetes</taxon>
        <taxon>Mycobacteriales</taxon>
        <taxon>Mycobacteriaceae</taxon>
        <taxon>Mycolicibacterium</taxon>
    </lineage>
</organism>
<dbReference type="GO" id="GO:0005524">
    <property type="term" value="F:ATP binding"/>
    <property type="evidence" value="ECO:0007669"/>
    <property type="project" value="UniProtKB-KW"/>
</dbReference>
<keyword evidence="11" id="KW-0269">Exonuclease</keyword>
<dbReference type="FunFam" id="2.40.50.140:FF:000292">
    <property type="entry name" value="Probable ATP-dependent DNA ligase"/>
    <property type="match status" value="1"/>
</dbReference>
<evidence type="ECO:0000256" key="5">
    <source>
        <dbReference type="ARBA" id="ARBA00022695"/>
    </source>
</evidence>
<name>A0A7I7M9E5_9MYCO</name>
<dbReference type="InterPro" id="IPR012340">
    <property type="entry name" value="NA-bd_OB-fold"/>
</dbReference>
<evidence type="ECO:0000256" key="6">
    <source>
        <dbReference type="ARBA" id="ARBA00022722"/>
    </source>
</evidence>
<keyword evidence="14" id="KW-0238">DNA-binding</keyword>
<evidence type="ECO:0000256" key="18">
    <source>
        <dbReference type="ARBA" id="ARBA00023268"/>
    </source>
</evidence>
<dbReference type="GO" id="GO:0003887">
    <property type="term" value="F:DNA-directed DNA polymerase activity"/>
    <property type="evidence" value="ECO:0007669"/>
    <property type="project" value="UniProtKB-KW"/>
</dbReference>
<dbReference type="NCBIfam" id="NF007210">
    <property type="entry name" value="PRK09632.1"/>
    <property type="match status" value="1"/>
</dbReference>
<evidence type="ECO:0000256" key="11">
    <source>
        <dbReference type="ARBA" id="ARBA00022839"/>
    </source>
</evidence>
<keyword evidence="5" id="KW-0548">Nucleotidyltransferase</keyword>
<evidence type="ECO:0000256" key="23">
    <source>
        <dbReference type="ARBA" id="ARBA00061331"/>
    </source>
</evidence>
<evidence type="ECO:0000256" key="19">
    <source>
        <dbReference type="ARBA" id="ARBA00029943"/>
    </source>
</evidence>
<evidence type="ECO:0000256" key="8">
    <source>
        <dbReference type="ARBA" id="ARBA00022741"/>
    </source>
</evidence>
<dbReference type="Pfam" id="PF21686">
    <property type="entry name" value="LigD_Prim-Pol"/>
    <property type="match status" value="1"/>
</dbReference>
<dbReference type="PROSITE" id="PS50160">
    <property type="entry name" value="DNA_LIGASE_A3"/>
    <property type="match status" value="1"/>
</dbReference>
<keyword evidence="13" id="KW-0239">DNA-directed DNA polymerase</keyword>
<evidence type="ECO:0000256" key="2">
    <source>
        <dbReference type="ARBA" id="ARBA00012727"/>
    </source>
</evidence>
<dbReference type="InterPro" id="IPR052171">
    <property type="entry name" value="NHEJ_LigD"/>
</dbReference>
<dbReference type="InterPro" id="IPR014145">
    <property type="entry name" value="LigD_pol_dom"/>
</dbReference>
<comment type="cofactor">
    <cofactor evidence="1">
        <name>Mn(2+)</name>
        <dbReference type="ChEBI" id="CHEBI:29035"/>
    </cofactor>
</comment>
<evidence type="ECO:0000256" key="13">
    <source>
        <dbReference type="ARBA" id="ARBA00022932"/>
    </source>
</evidence>
<keyword evidence="16" id="KW-0234">DNA repair</keyword>
<dbReference type="GO" id="GO:0003677">
    <property type="term" value="F:DNA binding"/>
    <property type="evidence" value="ECO:0007669"/>
    <property type="project" value="UniProtKB-KW"/>
</dbReference>
<dbReference type="NCBIfam" id="TIGR02777">
    <property type="entry name" value="LigD_PE_dom"/>
    <property type="match status" value="1"/>
</dbReference>
<dbReference type="NCBIfam" id="TIGR02779">
    <property type="entry name" value="NHEJ_ligase_lig"/>
    <property type="match status" value="1"/>
</dbReference>
<accession>A0A7I7M9E5</accession>
<keyword evidence="26" id="KW-1185">Reference proteome</keyword>
<dbReference type="Pfam" id="PF04679">
    <property type="entry name" value="DNA_ligase_A_C"/>
    <property type="match status" value="1"/>
</dbReference>
<comment type="similarity">
    <text evidence="22">In the N-terminal section; belongs to the LigD polymerase family.</text>
</comment>
<dbReference type="InterPro" id="IPR012309">
    <property type="entry name" value="DNA_ligase_ATP-dep_C"/>
</dbReference>
<keyword evidence="7" id="KW-0479">Metal-binding</keyword>
<dbReference type="GO" id="GO:0004527">
    <property type="term" value="F:exonuclease activity"/>
    <property type="evidence" value="ECO:0007669"/>
    <property type="project" value="UniProtKB-KW"/>
</dbReference>
<keyword evidence="18" id="KW-0511">Multifunctional enzyme</keyword>
<dbReference type="KEGG" id="mpsc:MPSYJ_19480"/>
<comment type="catalytic activity">
    <reaction evidence="20">
        <text>ATP + (deoxyribonucleotide)n-3'-hydroxyl + 5'-phospho-(deoxyribonucleotide)m = (deoxyribonucleotide)n+m + AMP + diphosphate.</text>
        <dbReference type="EC" id="6.5.1.1"/>
    </reaction>
</comment>
<dbReference type="NCBIfam" id="TIGR02778">
    <property type="entry name" value="ligD_pol"/>
    <property type="match status" value="1"/>
</dbReference>
<reference evidence="25 26" key="1">
    <citation type="journal article" date="2019" name="Emerg. Microbes Infect.">
        <title>Comprehensive subspecies identification of 175 nontuberculous mycobacteria species based on 7547 genomic profiles.</title>
        <authorList>
            <person name="Matsumoto Y."/>
            <person name="Kinjo T."/>
            <person name="Motooka D."/>
            <person name="Nabeya D."/>
            <person name="Jung N."/>
            <person name="Uechi K."/>
            <person name="Horii T."/>
            <person name="Iida T."/>
            <person name="Fujita J."/>
            <person name="Nakamura S."/>
        </authorList>
    </citation>
    <scope>NUCLEOTIDE SEQUENCE [LARGE SCALE GENOMIC DNA]</scope>
    <source>
        <strain evidence="25 26">JCM 13323</strain>
    </source>
</reference>
<dbReference type="GO" id="GO:0003910">
    <property type="term" value="F:DNA ligase (ATP) activity"/>
    <property type="evidence" value="ECO:0007669"/>
    <property type="project" value="UniProtKB-EC"/>
</dbReference>
<dbReference type="GO" id="GO:0006303">
    <property type="term" value="P:double-strand break repair via nonhomologous end joining"/>
    <property type="evidence" value="ECO:0007669"/>
    <property type="project" value="UniProtKB-ARBA"/>
</dbReference>
<keyword evidence="15" id="KW-0233">DNA recombination</keyword>
<dbReference type="Pfam" id="PF13298">
    <property type="entry name" value="LigD_N"/>
    <property type="match status" value="1"/>
</dbReference>
<evidence type="ECO:0000256" key="22">
    <source>
        <dbReference type="ARBA" id="ARBA00049990"/>
    </source>
</evidence>
<comment type="similarity">
    <text evidence="23">In the central section; belongs to the LigD 3'-phosphoesterase family.</text>
</comment>
<dbReference type="CDD" id="cd04863">
    <property type="entry name" value="MtLigD_Pol_like"/>
    <property type="match status" value="1"/>
</dbReference>
<evidence type="ECO:0000256" key="7">
    <source>
        <dbReference type="ARBA" id="ARBA00022723"/>
    </source>
</evidence>
<dbReference type="Gene3D" id="3.30.1490.70">
    <property type="match status" value="1"/>
</dbReference>
<dbReference type="SUPFAM" id="SSF50249">
    <property type="entry name" value="Nucleic acid-binding proteins"/>
    <property type="match status" value="1"/>
</dbReference>
<keyword evidence="12" id="KW-0067">ATP-binding</keyword>
<evidence type="ECO:0000256" key="3">
    <source>
        <dbReference type="ARBA" id="ARBA00022598"/>
    </source>
</evidence>
<dbReference type="Proteomes" id="UP000466514">
    <property type="component" value="Chromosome"/>
</dbReference>
<evidence type="ECO:0000256" key="4">
    <source>
        <dbReference type="ARBA" id="ARBA00022679"/>
    </source>
</evidence>
<evidence type="ECO:0000256" key="10">
    <source>
        <dbReference type="ARBA" id="ARBA00022801"/>
    </source>
</evidence>
<dbReference type="RefSeq" id="WP_163721897.1">
    <property type="nucleotide sequence ID" value="NZ_AP022574.1"/>
</dbReference>
<keyword evidence="10" id="KW-0378">Hydrolase</keyword>
<evidence type="ECO:0000313" key="26">
    <source>
        <dbReference type="Proteomes" id="UP000466514"/>
    </source>
</evidence>
<dbReference type="Gene3D" id="2.40.50.140">
    <property type="entry name" value="Nucleic acid-binding proteins"/>
    <property type="match status" value="1"/>
</dbReference>
<sequence>MVDCVGRVKLTNPDKVLYPATGTTKAEIFDYYVEVAAAMLPHIAERAVTRKRWPNGVAEGSFFEKQLASSAPEWLDRGTIAHKSGTTTYPVIDTVEGLAWIAQQAALEVHVPQWRFVDQKVGPATRIVFDLDPGEGVSMRQLCQVAHEVRDLIADIGLQTFPLTSGSKGLHLYVPLDDPISSRGASVLAKRVAVQLEQTMPTKVTATMTKSLREGKVFLDWSQNNGNKTTIAPYSLRGREHPTVAAPRTWDEITDPDLRHLTFDEVLDRLDRDGDLLADLDPALPAPDRLTTYRGMRDTAKTPEPVPADAPRVGNNDKFVIQEHHARRLHYDFRLERDGVLVSWAVPKNLPDTPSENHLAVHTEDHPMEYLTFAGEIPKGEYGGGEVYIWDTGTYETEKFNDNPPDGPGRGGEVIVTLHGDKIEGRYALIQTDGKNWLAHRMKDQKRAAFAELLPMLTTEGSVERLTEKQWAFEGKWDGYRVLVEADHGTLAVRSRRGRDVTGEYPQFQALAADLAEHHVILDGEAVALDESGVPSFREMQNRKRSTRVEFWAFDIVFLDGRSLMRAKYSDRRRLLEALADQGGIIVPPQIDGDGPDALAYAEEQRWEGVVAKKRDSTYQPGRRSAAWIKDKLWNTQEVVIGGWREGNGGRTSGLGALLLGIPTEDGLQFVGRVGTGFTEKELAALRTTLAPLHTDESPFATELPRPDAKGVTFVRPELVGEVRYSERTGDDRLRQASWRGLRPDKTPDEVVWE</sequence>
<dbReference type="PANTHER" id="PTHR42705">
    <property type="entry name" value="BIFUNCTIONAL NON-HOMOLOGOUS END JOINING PROTEIN LIGD"/>
    <property type="match status" value="1"/>
</dbReference>
<protein>
    <recommendedName>
        <fullName evidence="2">DNA ligase (ATP)</fullName>
        <ecNumber evidence="2">6.5.1.1</ecNumber>
    </recommendedName>
    <alternativeName>
        <fullName evidence="19">NHEJ DNA polymerase</fullName>
    </alternativeName>
</protein>
<evidence type="ECO:0000256" key="16">
    <source>
        <dbReference type="ARBA" id="ARBA00023204"/>
    </source>
</evidence>
<evidence type="ECO:0000313" key="25">
    <source>
        <dbReference type="EMBL" id="BBX68487.1"/>
    </source>
</evidence>
<dbReference type="InterPro" id="IPR033649">
    <property type="entry name" value="MtLigD_Pol-like"/>
</dbReference>
<dbReference type="GO" id="GO:0046872">
    <property type="term" value="F:metal ion binding"/>
    <property type="evidence" value="ECO:0007669"/>
    <property type="project" value="UniProtKB-KW"/>
</dbReference>
<evidence type="ECO:0000256" key="9">
    <source>
        <dbReference type="ARBA" id="ARBA00022763"/>
    </source>
</evidence>
<dbReference type="Gene3D" id="3.30.470.30">
    <property type="entry name" value="DNA ligase/mRNA capping enzyme"/>
    <property type="match status" value="1"/>
</dbReference>
<dbReference type="Pfam" id="PF01068">
    <property type="entry name" value="DNA_ligase_A_M"/>
    <property type="match status" value="1"/>
</dbReference>